<dbReference type="InterPro" id="IPR050832">
    <property type="entry name" value="Bact_Acetyltransf"/>
</dbReference>
<dbReference type="KEGG" id="senf:GJR95_01960"/>
<sequence length="178" mass="20414">MADPDLTYRKANATDIPNIVRVTLKAYHDYKAVLTPINWARMEANLSNENLYTELLGKATTFVCEANRRLVGVIFLLPTGNPTPIFPADWSYIRLLGVDPDFRGLRIGRKLTELCIHHAKATGEIGVALHTSEFMNAARTMYEELGFRQAKELPPMFDKRYWLYKLSFQPIDSYNQDK</sequence>
<evidence type="ECO:0000313" key="4">
    <source>
        <dbReference type="EMBL" id="QHV93863.1"/>
    </source>
</evidence>
<evidence type="ECO:0000256" key="2">
    <source>
        <dbReference type="ARBA" id="ARBA00023315"/>
    </source>
</evidence>
<proteinExistence type="predicted"/>
<dbReference type="SUPFAM" id="SSF55729">
    <property type="entry name" value="Acyl-CoA N-acyltransferases (Nat)"/>
    <property type="match status" value="1"/>
</dbReference>
<dbReference type="CDD" id="cd04301">
    <property type="entry name" value="NAT_SF"/>
    <property type="match status" value="1"/>
</dbReference>
<dbReference type="EMBL" id="CP045997">
    <property type="protein sequence ID" value="QHV93863.1"/>
    <property type="molecule type" value="Genomic_DNA"/>
</dbReference>
<dbReference type="PANTHER" id="PTHR43877">
    <property type="entry name" value="AMINOALKYLPHOSPHONATE N-ACETYLTRANSFERASE-RELATED-RELATED"/>
    <property type="match status" value="1"/>
</dbReference>
<reference evidence="4 5" key="1">
    <citation type="submission" date="2019-11" db="EMBL/GenBank/DDBJ databases">
        <title>Spirosoma endbachense sp. nov., isolated from a natural salt meadow.</title>
        <authorList>
            <person name="Rojas J."/>
            <person name="Ambika Manirajan B."/>
            <person name="Ratering S."/>
            <person name="Suarez C."/>
            <person name="Geissler-Plaum R."/>
            <person name="Schnell S."/>
        </authorList>
    </citation>
    <scope>NUCLEOTIDE SEQUENCE [LARGE SCALE GENOMIC DNA]</scope>
    <source>
        <strain evidence="4 5">I-24</strain>
    </source>
</reference>
<keyword evidence="2" id="KW-0012">Acyltransferase</keyword>
<dbReference type="AlphaFoldDB" id="A0A6P1VLE1"/>
<keyword evidence="1 4" id="KW-0808">Transferase</keyword>
<dbReference type="InterPro" id="IPR000182">
    <property type="entry name" value="GNAT_dom"/>
</dbReference>
<dbReference type="Gene3D" id="3.40.630.30">
    <property type="match status" value="1"/>
</dbReference>
<feature type="domain" description="N-acetyltransferase" evidence="3">
    <location>
        <begin position="6"/>
        <end position="169"/>
    </location>
</feature>
<dbReference type="RefSeq" id="WP_162384283.1">
    <property type="nucleotide sequence ID" value="NZ_CP045997.1"/>
</dbReference>
<keyword evidence="5" id="KW-1185">Reference proteome</keyword>
<name>A0A6P1VLE1_9BACT</name>
<organism evidence="4 5">
    <name type="scientific">Spirosoma endbachense</name>
    <dbReference type="NCBI Taxonomy" id="2666025"/>
    <lineage>
        <taxon>Bacteria</taxon>
        <taxon>Pseudomonadati</taxon>
        <taxon>Bacteroidota</taxon>
        <taxon>Cytophagia</taxon>
        <taxon>Cytophagales</taxon>
        <taxon>Cytophagaceae</taxon>
        <taxon>Spirosoma</taxon>
    </lineage>
</organism>
<gene>
    <name evidence="4" type="ORF">GJR95_01960</name>
</gene>
<protein>
    <submittedName>
        <fullName evidence="4">GNAT family N-acetyltransferase</fullName>
    </submittedName>
</protein>
<dbReference type="Pfam" id="PF00583">
    <property type="entry name" value="Acetyltransf_1"/>
    <property type="match status" value="1"/>
</dbReference>
<accession>A0A6P1VLE1</accession>
<dbReference type="GO" id="GO:0016747">
    <property type="term" value="F:acyltransferase activity, transferring groups other than amino-acyl groups"/>
    <property type="evidence" value="ECO:0007669"/>
    <property type="project" value="InterPro"/>
</dbReference>
<evidence type="ECO:0000259" key="3">
    <source>
        <dbReference type="PROSITE" id="PS51186"/>
    </source>
</evidence>
<dbReference type="InterPro" id="IPR016181">
    <property type="entry name" value="Acyl_CoA_acyltransferase"/>
</dbReference>
<evidence type="ECO:0000256" key="1">
    <source>
        <dbReference type="ARBA" id="ARBA00022679"/>
    </source>
</evidence>
<evidence type="ECO:0000313" key="5">
    <source>
        <dbReference type="Proteomes" id="UP000464577"/>
    </source>
</evidence>
<dbReference type="PROSITE" id="PS51186">
    <property type="entry name" value="GNAT"/>
    <property type="match status" value="1"/>
</dbReference>
<dbReference type="Proteomes" id="UP000464577">
    <property type="component" value="Chromosome"/>
</dbReference>